<feature type="binding site" evidence="14">
    <location>
        <position position="151"/>
    </location>
    <ligand>
        <name>(2R)-3-phosphoglycerate</name>
        <dbReference type="ChEBI" id="CHEBI:58272"/>
    </ligand>
</feature>
<dbReference type="InterPro" id="IPR036043">
    <property type="entry name" value="Phosphoglycerate_kinase_sf"/>
</dbReference>
<accession>A0AA41WHS3</accession>
<feature type="binding site" evidence="14">
    <location>
        <position position="36"/>
    </location>
    <ligand>
        <name>(2R)-3-phosphoglycerate</name>
        <dbReference type="ChEBI" id="CHEBI:58272"/>
    </ligand>
</feature>
<evidence type="ECO:0000256" key="16">
    <source>
        <dbReference type="RuleBase" id="RU000532"/>
    </source>
</evidence>
<dbReference type="EMBL" id="JAMSLR010000014">
    <property type="protein sequence ID" value="MCM8750358.1"/>
    <property type="molecule type" value="Genomic_DNA"/>
</dbReference>
<comment type="subcellular location">
    <subcellularLocation>
        <location evidence="13">Cytoplasm</location>
    </subcellularLocation>
</comment>
<keyword evidence="10 13" id="KW-0418">Kinase</keyword>
<feature type="binding site" evidence="13 15">
    <location>
        <position position="201"/>
    </location>
    <ligand>
        <name>ATP</name>
        <dbReference type="ChEBI" id="CHEBI:30616"/>
    </ligand>
</feature>
<dbReference type="GO" id="GO:0006094">
    <property type="term" value="P:gluconeogenesis"/>
    <property type="evidence" value="ECO:0007669"/>
    <property type="project" value="TreeGrafter"/>
</dbReference>
<name>A0AA41WHS3_9BACT</name>
<proteinExistence type="inferred from homology"/>
<dbReference type="HAMAP" id="MF_00145">
    <property type="entry name" value="Phosphoglyc_kinase"/>
    <property type="match status" value="1"/>
</dbReference>
<feature type="binding site" evidence="14">
    <location>
        <position position="118"/>
    </location>
    <ligand>
        <name>(2R)-3-phosphoglycerate</name>
        <dbReference type="ChEBI" id="CHEBI:58272"/>
    </ligand>
</feature>
<organism evidence="17 18">
    <name type="scientific">Thermalbibacter longus</name>
    <dbReference type="NCBI Taxonomy" id="2951981"/>
    <lineage>
        <taxon>Bacteria</taxon>
        <taxon>Pseudomonadati</taxon>
        <taxon>Thermomicrobiota</taxon>
        <taxon>Thermomicrobia</taxon>
        <taxon>Thermomicrobiales</taxon>
        <taxon>Thermomicrobiaceae</taxon>
        <taxon>Thermalbibacter</taxon>
    </lineage>
</organism>
<evidence type="ECO:0000256" key="7">
    <source>
        <dbReference type="ARBA" id="ARBA00022490"/>
    </source>
</evidence>
<dbReference type="RefSeq" id="WP_284058147.1">
    <property type="nucleotide sequence ID" value="NZ_JAMSLR010000014.1"/>
</dbReference>
<comment type="subunit">
    <text evidence="4 13">Monomer.</text>
</comment>
<dbReference type="GO" id="GO:0005524">
    <property type="term" value="F:ATP binding"/>
    <property type="evidence" value="ECO:0007669"/>
    <property type="project" value="UniProtKB-KW"/>
</dbReference>
<dbReference type="GO" id="GO:0006096">
    <property type="term" value="P:glycolytic process"/>
    <property type="evidence" value="ECO:0007669"/>
    <property type="project" value="UniProtKB-UniRule"/>
</dbReference>
<dbReference type="CDD" id="cd00318">
    <property type="entry name" value="Phosphoglycerate_kinase"/>
    <property type="match status" value="1"/>
</dbReference>
<evidence type="ECO:0000256" key="11">
    <source>
        <dbReference type="ARBA" id="ARBA00022840"/>
    </source>
</evidence>
<evidence type="ECO:0000256" key="3">
    <source>
        <dbReference type="ARBA" id="ARBA00008982"/>
    </source>
</evidence>
<dbReference type="PIRSF" id="PIRSF000724">
    <property type="entry name" value="Pgk"/>
    <property type="match status" value="1"/>
</dbReference>
<dbReference type="GO" id="GO:0005829">
    <property type="term" value="C:cytosol"/>
    <property type="evidence" value="ECO:0007669"/>
    <property type="project" value="TreeGrafter"/>
</dbReference>
<evidence type="ECO:0000256" key="13">
    <source>
        <dbReference type="HAMAP-Rule" id="MF_00145"/>
    </source>
</evidence>
<dbReference type="InterPro" id="IPR015824">
    <property type="entry name" value="Phosphoglycerate_kinase_N"/>
</dbReference>
<keyword evidence="9 13" id="KW-0547">Nucleotide-binding</keyword>
<reference evidence="17" key="1">
    <citation type="submission" date="2022-06" db="EMBL/GenBank/DDBJ databases">
        <title>CFH 74404 Thermomicrobiaceae sp.</title>
        <authorList>
            <person name="Ming H."/>
            <person name="Li W.-J."/>
            <person name="Zhao Z."/>
        </authorList>
    </citation>
    <scope>NUCLEOTIDE SEQUENCE</scope>
    <source>
        <strain evidence="17">CFH 74404</strain>
    </source>
</reference>
<keyword evidence="18" id="KW-1185">Reference proteome</keyword>
<evidence type="ECO:0000256" key="2">
    <source>
        <dbReference type="ARBA" id="ARBA00004838"/>
    </source>
</evidence>
<dbReference type="SUPFAM" id="SSF53748">
    <property type="entry name" value="Phosphoglycerate kinase"/>
    <property type="match status" value="1"/>
</dbReference>
<keyword evidence="8 13" id="KW-0808">Transferase</keyword>
<dbReference type="GO" id="GO:0043531">
    <property type="term" value="F:ADP binding"/>
    <property type="evidence" value="ECO:0007669"/>
    <property type="project" value="TreeGrafter"/>
</dbReference>
<evidence type="ECO:0000256" key="1">
    <source>
        <dbReference type="ARBA" id="ARBA00000642"/>
    </source>
</evidence>
<evidence type="ECO:0000256" key="15">
    <source>
        <dbReference type="PIRSR" id="PIRSR000724-2"/>
    </source>
</evidence>
<evidence type="ECO:0000313" key="17">
    <source>
        <dbReference type="EMBL" id="MCM8750358.1"/>
    </source>
</evidence>
<feature type="binding site" evidence="13 15">
    <location>
        <begin position="349"/>
        <end position="352"/>
    </location>
    <ligand>
        <name>ATP</name>
        <dbReference type="ChEBI" id="CHEBI:30616"/>
    </ligand>
</feature>
<evidence type="ECO:0000256" key="9">
    <source>
        <dbReference type="ARBA" id="ARBA00022741"/>
    </source>
</evidence>
<evidence type="ECO:0000256" key="10">
    <source>
        <dbReference type="ARBA" id="ARBA00022777"/>
    </source>
</evidence>
<evidence type="ECO:0000256" key="5">
    <source>
        <dbReference type="ARBA" id="ARBA00013061"/>
    </source>
</evidence>
<dbReference type="Gene3D" id="3.40.50.1260">
    <property type="entry name" value="Phosphoglycerate kinase, N-terminal domain"/>
    <property type="match status" value="2"/>
</dbReference>
<comment type="catalytic activity">
    <reaction evidence="1 13 16">
        <text>(2R)-3-phosphoglycerate + ATP = (2R)-3-phospho-glyceroyl phosphate + ADP</text>
        <dbReference type="Rhea" id="RHEA:14801"/>
        <dbReference type="ChEBI" id="CHEBI:30616"/>
        <dbReference type="ChEBI" id="CHEBI:57604"/>
        <dbReference type="ChEBI" id="CHEBI:58272"/>
        <dbReference type="ChEBI" id="CHEBI:456216"/>
        <dbReference type="EC" id="2.7.2.3"/>
    </reaction>
</comment>
<feature type="binding site" evidence="13">
    <location>
        <position position="118"/>
    </location>
    <ligand>
        <name>substrate</name>
    </ligand>
</feature>
<comment type="caution">
    <text evidence="17">The sequence shown here is derived from an EMBL/GenBank/DDBJ whole genome shotgun (WGS) entry which is preliminary data.</text>
</comment>
<dbReference type="PANTHER" id="PTHR11406">
    <property type="entry name" value="PHOSPHOGLYCERATE KINASE"/>
    <property type="match status" value="1"/>
</dbReference>
<evidence type="ECO:0000256" key="6">
    <source>
        <dbReference type="ARBA" id="ARBA00016471"/>
    </source>
</evidence>
<keyword evidence="11 13" id="KW-0067">ATP-binding</keyword>
<evidence type="ECO:0000256" key="14">
    <source>
        <dbReference type="PIRSR" id="PIRSR000724-1"/>
    </source>
</evidence>
<evidence type="ECO:0000256" key="8">
    <source>
        <dbReference type="ARBA" id="ARBA00022679"/>
    </source>
</evidence>
<sequence>MRLRTLRDLEVEGKRVLTRVDYNVPLQDGRVADDTRIRATLPTIAALRERGARLILCSHLGRPKGQVREDLRLAPVADRLSALLDMDVRYVRDITGDEARTMASQLGPGEVGLLENLRFDPREEQNDPEFARELASLAECYVNDAFGAAHRAHASTAGVAALLPSAAGLLMEREIHALTRVLEADEHPFVLILGGAKISDKIGVIENLSRRADALLLGGGMANTFLKALGYEVGCSLAEEDRLDEARRLLSLAEQRGIEVVLPSDAVVAPELGAVEQARTVPIDGVGPDDAIFDIGPDTVARFSKVIGDAALVVWNGPMGVFEIPAFREGTRGIAQAVAACPGFTVVGGGDSAAAVEELGLADRIDHVSTGGGATLEFLEGKELPGVRLLMEENG</sequence>
<dbReference type="FunFam" id="3.40.50.1260:FF:000031">
    <property type="entry name" value="Phosphoglycerate kinase 1"/>
    <property type="match status" value="1"/>
</dbReference>
<gene>
    <name evidence="13" type="primary">pgk</name>
    <name evidence="17" type="ORF">NET02_14495</name>
</gene>
<feature type="binding site" evidence="13 14">
    <location>
        <begin position="59"/>
        <end position="62"/>
    </location>
    <ligand>
        <name>substrate</name>
    </ligand>
</feature>
<feature type="binding site" evidence="13">
    <location>
        <position position="36"/>
    </location>
    <ligand>
        <name>substrate</name>
    </ligand>
</feature>
<feature type="binding site" evidence="13 14">
    <location>
        <begin position="21"/>
        <end position="23"/>
    </location>
    <ligand>
        <name>substrate</name>
    </ligand>
</feature>
<comment type="caution">
    <text evidence="13">Lacks conserved residue(s) required for the propagation of feature annotation.</text>
</comment>
<dbReference type="Proteomes" id="UP001165306">
    <property type="component" value="Unassembled WGS sequence"/>
</dbReference>
<protein>
    <recommendedName>
        <fullName evidence="6 13">Phosphoglycerate kinase</fullName>
        <ecNumber evidence="5 13">2.7.2.3</ecNumber>
    </recommendedName>
</protein>
<dbReference type="GO" id="GO:0004618">
    <property type="term" value="F:phosphoglycerate kinase activity"/>
    <property type="evidence" value="ECO:0007669"/>
    <property type="project" value="UniProtKB-UniRule"/>
</dbReference>
<dbReference type="PANTHER" id="PTHR11406:SF23">
    <property type="entry name" value="PHOSPHOGLYCERATE KINASE 1, CHLOROPLASTIC-RELATED"/>
    <property type="match status" value="1"/>
</dbReference>
<keyword evidence="12 13" id="KW-0324">Glycolysis</keyword>
<comment type="pathway">
    <text evidence="2 13">Carbohydrate degradation; glycolysis; pyruvate from D-glyceraldehyde 3-phosphate: step 2/5.</text>
</comment>
<dbReference type="FunFam" id="3.40.50.1260:FF:000006">
    <property type="entry name" value="Phosphoglycerate kinase"/>
    <property type="match status" value="1"/>
</dbReference>
<keyword evidence="7 13" id="KW-0963">Cytoplasm</keyword>
<evidence type="ECO:0000313" key="18">
    <source>
        <dbReference type="Proteomes" id="UP001165306"/>
    </source>
</evidence>
<comment type="similarity">
    <text evidence="3 13 16">Belongs to the phosphoglycerate kinase family.</text>
</comment>
<dbReference type="PRINTS" id="PR00477">
    <property type="entry name" value="PHGLYCKINASE"/>
</dbReference>
<evidence type="ECO:0000256" key="4">
    <source>
        <dbReference type="ARBA" id="ARBA00011245"/>
    </source>
</evidence>
<evidence type="ECO:0000256" key="12">
    <source>
        <dbReference type="ARBA" id="ARBA00023152"/>
    </source>
</evidence>
<dbReference type="EC" id="2.7.2.3" evidence="5 13"/>
<feature type="binding site" evidence="13 15">
    <location>
        <position position="323"/>
    </location>
    <ligand>
        <name>ATP</name>
        <dbReference type="ChEBI" id="CHEBI:30616"/>
    </ligand>
</feature>
<dbReference type="InterPro" id="IPR001576">
    <property type="entry name" value="Phosphoglycerate_kinase"/>
</dbReference>
<feature type="binding site" evidence="13">
    <location>
        <position position="151"/>
    </location>
    <ligand>
        <name>substrate</name>
    </ligand>
</feature>
<dbReference type="Pfam" id="PF00162">
    <property type="entry name" value="PGK"/>
    <property type="match status" value="1"/>
</dbReference>
<dbReference type="AlphaFoldDB" id="A0AA41WHS3"/>